<comment type="caution">
    <text evidence="2">The sequence shown here is derived from an EMBL/GenBank/DDBJ whole genome shotgun (WGS) entry which is preliminary data.</text>
</comment>
<gene>
    <name evidence="2" type="ORF">O0931_07235</name>
</gene>
<organism evidence="2 3">
    <name type="scientific">Pedobacter rhodius</name>
    <dbReference type="NCBI Taxonomy" id="3004098"/>
    <lineage>
        <taxon>Bacteria</taxon>
        <taxon>Pseudomonadati</taxon>
        <taxon>Bacteroidota</taxon>
        <taxon>Sphingobacteriia</taxon>
        <taxon>Sphingobacteriales</taxon>
        <taxon>Sphingobacteriaceae</taxon>
        <taxon>Pedobacter</taxon>
    </lineage>
</organism>
<reference evidence="2" key="1">
    <citation type="submission" date="2022-12" db="EMBL/GenBank/DDBJ databases">
        <title>Genome sequence of SJ11.</title>
        <authorList>
            <person name="Woo H."/>
        </authorList>
    </citation>
    <scope>NUCLEOTIDE SEQUENCE</scope>
    <source>
        <strain evidence="2">SJ11</strain>
    </source>
</reference>
<feature type="domain" description="DUF5689" evidence="1">
    <location>
        <begin position="39"/>
        <end position="245"/>
    </location>
</feature>
<evidence type="ECO:0000313" key="3">
    <source>
        <dbReference type="Proteomes" id="UP001144341"/>
    </source>
</evidence>
<dbReference type="RefSeq" id="WP_269414887.1">
    <property type="nucleotide sequence ID" value="NZ_JAPWGL010000002.1"/>
</dbReference>
<evidence type="ECO:0000259" key="1">
    <source>
        <dbReference type="Pfam" id="PF18942"/>
    </source>
</evidence>
<proteinExistence type="predicted"/>
<dbReference type="Pfam" id="PF18942">
    <property type="entry name" value="DUF5689"/>
    <property type="match status" value="1"/>
</dbReference>
<protein>
    <submittedName>
        <fullName evidence="2">DUF5689 domain-containing protein</fullName>
    </submittedName>
</protein>
<sequence>MKKIILYIGTLIFICGTWMGCKRETDYIGVTVSPYISNFDLRKLFKNADVTLNNENLGGADFVKGVVISNQAGGNLPAGLLILQNSRIAGNGIDSLRGIAINLGTDAAKYIPGDSVHVRITGSTLKRINGILQLTGVAASNIEKKASGRNIITRAVNSASLAGRPEFYESTLITISKGNVEPVPASGESVAGNKVINDGYGSTTVHTETSAAFANQELTPFADFTGIVFKTATGLQLWPRTFDDIFPLAVIKPSALVITGYLTDPNGADNNYEYIQFKATRDIDFAVTPFSVVTCNNAGILAAPATGWALGGVRTYKINITTGTVKKGQFCYVGGNKNIWGSGSTNISSAVWISSTQYSTVNSMDFGTATANLLANSGNVAGVAVFDGIKVDGNSIPLDVIMYGGNGAVYAAGPPEAGYRITNTDKYSTIQNRKAVAFYGAGTNTSKFAFPSNAGNFTMLGGVYDTKTGLWSTGRTAQFITLTATSPLSTIETATGFTTIVN</sequence>
<keyword evidence="3" id="KW-1185">Reference proteome</keyword>
<evidence type="ECO:0000313" key="2">
    <source>
        <dbReference type="EMBL" id="MCZ4223087.1"/>
    </source>
</evidence>
<name>A0ABT4KVY2_9SPHI</name>
<dbReference type="PROSITE" id="PS51257">
    <property type="entry name" value="PROKAR_LIPOPROTEIN"/>
    <property type="match status" value="1"/>
</dbReference>
<dbReference type="Proteomes" id="UP001144341">
    <property type="component" value="Unassembled WGS sequence"/>
</dbReference>
<dbReference type="InterPro" id="IPR043744">
    <property type="entry name" value="DUF5689"/>
</dbReference>
<accession>A0ABT4KVY2</accession>
<dbReference type="EMBL" id="JAPWGL010000002">
    <property type="protein sequence ID" value="MCZ4223087.1"/>
    <property type="molecule type" value="Genomic_DNA"/>
</dbReference>